<comment type="caution">
    <text evidence="5">The sequence shown here is derived from an EMBL/GenBank/DDBJ whole genome shotgun (WGS) entry which is preliminary data.</text>
</comment>
<feature type="binding site" evidence="3">
    <location>
        <position position="163"/>
    </location>
    <ligand>
        <name>dCTP</name>
        <dbReference type="ChEBI" id="CHEBI:61481"/>
    </ligand>
</feature>
<keyword evidence="6" id="KW-1185">Reference proteome</keyword>
<comment type="subunit">
    <text evidence="3">Homotrimer.</text>
</comment>
<feature type="binding site" evidence="3">
    <location>
        <position position="171"/>
    </location>
    <ligand>
        <name>dCTP</name>
        <dbReference type="ChEBI" id="CHEBI:61481"/>
    </ligand>
</feature>
<dbReference type="PANTHER" id="PTHR42680">
    <property type="entry name" value="DCTP DEAMINASE"/>
    <property type="match status" value="1"/>
</dbReference>
<dbReference type="PANTHER" id="PTHR42680:SF3">
    <property type="entry name" value="DCTP DEAMINASE"/>
    <property type="match status" value="1"/>
</dbReference>
<evidence type="ECO:0000313" key="6">
    <source>
        <dbReference type="Proteomes" id="UP000800981"/>
    </source>
</evidence>
<dbReference type="EMBL" id="JAANNP010000075">
    <property type="protein sequence ID" value="NHC15969.1"/>
    <property type="molecule type" value="Genomic_DNA"/>
</dbReference>
<evidence type="ECO:0000256" key="2">
    <source>
        <dbReference type="ARBA" id="ARBA00023080"/>
    </source>
</evidence>
<dbReference type="SUPFAM" id="SSF51283">
    <property type="entry name" value="dUTPase-like"/>
    <property type="match status" value="1"/>
</dbReference>
<dbReference type="RefSeq" id="WP_166284449.1">
    <property type="nucleotide sequence ID" value="NZ_JAANNP010000075.1"/>
</dbReference>
<dbReference type="InterPro" id="IPR011962">
    <property type="entry name" value="dCTP_deaminase"/>
</dbReference>
<dbReference type="InterPro" id="IPR033704">
    <property type="entry name" value="dUTPase_trimeric"/>
</dbReference>
<feature type="binding site" evidence="3">
    <location>
        <begin position="128"/>
        <end position="130"/>
    </location>
    <ligand>
        <name>dCTP</name>
        <dbReference type="ChEBI" id="CHEBI:61481"/>
    </ligand>
</feature>
<protein>
    <recommendedName>
        <fullName evidence="3">dCTP deaminase, dUMP-forming</fullName>
        <ecNumber evidence="3">3.5.4.30</ecNumber>
    </recommendedName>
    <alternativeName>
        <fullName evidence="3">Bifunctional dCTP deaminase:dUTPase</fullName>
    </alternativeName>
    <alternativeName>
        <fullName evidence="3">DCD-DUT</fullName>
    </alternativeName>
</protein>
<dbReference type="Proteomes" id="UP000800981">
    <property type="component" value="Unassembled WGS sequence"/>
</dbReference>
<dbReference type="GO" id="GO:0008829">
    <property type="term" value="F:dCTP deaminase activity"/>
    <property type="evidence" value="ECO:0007669"/>
    <property type="project" value="UniProtKB-EC"/>
</dbReference>
<feature type="region of interest" description="Disordered" evidence="4">
    <location>
        <begin position="165"/>
        <end position="203"/>
    </location>
</feature>
<dbReference type="Gene3D" id="2.70.40.10">
    <property type="match status" value="1"/>
</dbReference>
<comment type="function">
    <text evidence="3">Bifunctional enzyme that catalyzes both the deamination of dCTP to dUTP and the hydrolysis of dUTP to dUMP without releasing the toxic dUTP intermediate.</text>
</comment>
<comment type="similarity">
    <text evidence="3">Belongs to the dCTP deaminase family.</text>
</comment>
<organism evidence="5 6">
    <name type="scientific">Motilibacter deserti</name>
    <dbReference type="NCBI Taxonomy" id="2714956"/>
    <lineage>
        <taxon>Bacteria</taxon>
        <taxon>Bacillati</taxon>
        <taxon>Actinomycetota</taxon>
        <taxon>Actinomycetes</taxon>
        <taxon>Motilibacterales</taxon>
        <taxon>Motilibacteraceae</taxon>
        <taxon>Motilibacter</taxon>
    </lineage>
</organism>
<evidence type="ECO:0000256" key="4">
    <source>
        <dbReference type="SAM" id="MobiDB-lite"/>
    </source>
</evidence>
<evidence type="ECO:0000313" key="5">
    <source>
        <dbReference type="EMBL" id="NHC15969.1"/>
    </source>
</evidence>
<reference evidence="5 6" key="1">
    <citation type="submission" date="2020-03" db="EMBL/GenBank/DDBJ databases">
        <title>Two novel Motilibacter sp.</title>
        <authorList>
            <person name="Liu S."/>
        </authorList>
    </citation>
    <scope>NUCLEOTIDE SEQUENCE [LARGE SCALE GENOMIC DNA]</scope>
    <source>
        <strain evidence="5 6">E257</strain>
    </source>
</reference>
<dbReference type="Pfam" id="PF22769">
    <property type="entry name" value="DCD"/>
    <property type="match status" value="1"/>
</dbReference>
<keyword evidence="3" id="KW-0547">Nucleotide-binding</keyword>
<feature type="binding site" evidence="3">
    <location>
        <position position="149"/>
    </location>
    <ligand>
        <name>dCTP</name>
        <dbReference type="ChEBI" id="CHEBI:61481"/>
    </ligand>
</feature>
<comment type="catalytic activity">
    <reaction evidence="3">
        <text>dCTP + 2 H2O = dUMP + NH4(+) + diphosphate</text>
        <dbReference type="Rhea" id="RHEA:19205"/>
        <dbReference type="ChEBI" id="CHEBI:15377"/>
        <dbReference type="ChEBI" id="CHEBI:28938"/>
        <dbReference type="ChEBI" id="CHEBI:33019"/>
        <dbReference type="ChEBI" id="CHEBI:61481"/>
        <dbReference type="ChEBI" id="CHEBI:246422"/>
        <dbReference type="EC" id="3.5.4.30"/>
    </reaction>
</comment>
<feature type="binding site" evidence="3">
    <location>
        <begin position="101"/>
        <end position="106"/>
    </location>
    <ligand>
        <name>dCTP</name>
        <dbReference type="ChEBI" id="CHEBI:61481"/>
    </ligand>
</feature>
<evidence type="ECO:0000256" key="1">
    <source>
        <dbReference type="ARBA" id="ARBA00022801"/>
    </source>
</evidence>
<evidence type="ECO:0000256" key="3">
    <source>
        <dbReference type="HAMAP-Rule" id="MF_00146"/>
    </source>
</evidence>
<feature type="site" description="Important for bifunctional activity" evidence="3">
    <location>
        <begin position="116"/>
        <end position="117"/>
    </location>
</feature>
<keyword evidence="2 3" id="KW-0546">Nucleotide metabolism</keyword>
<feature type="binding site" evidence="3">
    <location>
        <position position="119"/>
    </location>
    <ligand>
        <name>dCTP</name>
        <dbReference type="ChEBI" id="CHEBI:61481"/>
    </ligand>
</feature>
<dbReference type="InterPro" id="IPR036157">
    <property type="entry name" value="dUTPase-like_sf"/>
</dbReference>
<sequence length="203" mass="22180">MILSDGTIRRLLAEGRLVIDPIEPGQVQPASVDVRLGSEFLVFRNHTAEVIDPYEKRDDLMEKVRVPEGQPFVLHPGEFVLGTTLEAIGLPDDLVARVEGKSSLGRLGLLIHATAGFVDPGWTRGQITLELSNVATLPIKLWPGMRIGQLSFHCLDAPAERPYGHPDLGSKYVGQRGPVASQYQQNRHAAEPDQEPTAIDAPP</sequence>
<keyword evidence="1 3" id="KW-0378">Hydrolase</keyword>
<dbReference type="EC" id="3.5.4.30" evidence="3"/>
<gene>
    <name evidence="3" type="primary">dcd</name>
    <name evidence="5" type="ORF">G9H71_19475</name>
</gene>
<feature type="binding site" evidence="3">
    <location>
        <position position="175"/>
    </location>
    <ligand>
        <name>dCTP</name>
        <dbReference type="ChEBI" id="CHEBI:61481"/>
    </ligand>
</feature>
<accession>A0ABX0H1Q3</accession>
<dbReference type="HAMAP" id="MF_00146">
    <property type="entry name" value="dCTP_deaminase"/>
    <property type="match status" value="1"/>
</dbReference>
<name>A0ABX0H1Q3_9ACTN</name>
<proteinExistence type="inferred from homology"/>
<dbReference type="NCBIfam" id="TIGR02274">
    <property type="entry name" value="dCTP_deam"/>
    <property type="match status" value="1"/>
</dbReference>
<dbReference type="CDD" id="cd07557">
    <property type="entry name" value="trimeric_dUTPase"/>
    <property type="match status" value="1"/>
</dbReference>
<comment type="pathway">
    <text evidence="3">Pyrimidine metabolism; dUMP biosynthesis; dUMP from dCTP: step 1/1.</text>
</comment>
<feature type="active site" description="Proton donor/acceptor" evidence="3">
    <location>
        <position position="130"/>
    </location>
</feature>